<keyword evidence="1" id="KW-1133">Transmembrane helix</keyword>
<comment type="caution">
    <text evidence="2">The sequence shown here is derived from an EMBL/GenBank/DDBJ whole genome shotgun (WGS) entry which is preliminary data.</text>
</comment>
<keyword evidence="1" id="KW-0472">Membrane</keyword>
<gene>
    <name evidence="2" type="ORF">VII00023_14096</name>
</gene>
<evidence type="ECO:0000313" key="3">
    <source>
        <dbReference type="Proteomes" id="UP000004605"/>
    </source>
</evidence>
<keyword evidence="3" id="KW-1185">Reference proteome</keyword>
<keyword evidence="1" id="KW-0812">Transmembrane</keyword>
<feature type="transmembrane region" description="Helical" evidence="1">
    <location>
        <begin position="12"/>
        <end position="31"/>
    </location>
</feature>
<dbReference type="AlphaFoldDB" id="F9RXQ6"/>
<organism evidence="2 3">
    <name type="scientific">Vibrio ichthyoenteri ATCC 700023</name>
    <dbReference type="NCBI Taxonomy" id="870968"/>
    <lineage>
        <taxon>Bacteria</taxon>
        <taxon>Pseudomonadati</taxon>
        <taxon>Pseudomonadota</taxon>
        <taxon>Gammaproteobacteria</taxon>
        <taxon>Vibrionales</taxon>
        <taxon>Vibrionaceae</taxon>
        <taxon>Vibrio</taxon>
    </lineage>
</organism>
<dbReference type="EMBL" id="AFWF01000019">
    <property type="protein sequence ID" value="EGU47629.1"/>
    <property type="molecule type" value="Genomic_DNA"/>
</dbReference>
<accession>F9RXQ6</accession>
<proteinExistence type="predicted"/>
<feature type="transmembrane region" description="Helical" evidence="1">
    <location>
        <begin position="43"/>
        <end position="73"/>
    </location>
</feature>
<evidence type="ECO:0000313" key="2">
    <source>
        <dbReference type="EMBL" id="EGU47629.1"/>
    </source>
</evidence>
<sequence length="103" mass="11767">MLHEVIYPEWLGIPEKAVMASYALILLAYLFQFRRKILSSDVTLLLVFFTTFGFSAVVDNLLPISLLSLHFLLEDGAKFIGIMSWFGYQSLVCFTELKLTIVK</sequence>
<protein>
    <submittedName>
        <fullName evidence="2">Uncharacterized protein</fullName>
    </submittedName>
</protein>
<dbReference type="Proteomes" id="UP000004605">
    <property type="component" value="Unassembled WGS sequence"/>
</dbReference>
<reference evidence="2 3" key="1">
    <citation type="journal article" date="2012" name="Int. J. Syst. Evol. Microbiol.">
        <title>Vibrio caribbeanicus sp. nov., isolated from the marine sponge Scleritoderma cyanea.</title>
        <authorList>
            <person name="Hoffmann M."/>
            <person name="Monday S.R."/>
            <person name="Allard M.W."/>
            <person name="Strain E.A."/>
            <person name="Whittaker P."/>
            <person name="Naum M."/>
            <person name="McCarthy P.J."/>
            <person name="Lopez J.V."/>
            <person name="Fischer M."/>
            <person name="Brown E.W."/>
        </authorList>
    </citation>
    <scope>NUCLEOTIDE SEQUENCE [LARGE SCALE GENOMIC DNA]</scope>
    <source>
        <strain evidence="2 3">ATCC 700023</strain>
    </source>
</reference>
<name>F9RXQ6_9VIBR</name>
<evidence type="ECO:0000256" key="1">
    <source>
        <dbReference type="SAM" id="Phobius"/>
    </source>
</evidence>
<feature type="transmembrane region" description="Helical" evidence="1">
    <location>
        <begin position="79"/>
        <end position="97"/>
    </location>
</feature>